<organism evidence="2">
    <name type="scientific">marine sediment metagenome</name>
    <dbReference type="NCBI Taxonomy" id="412755"/>
    <lineage>
        <taxon>unclassified sequences</taxon>
        <taxon>metagenomes</taxon>
        <taxon>ecological metagenomes</taxon>
    </lineage>
</organism>
<dbReference type="AlphaFoldDB" id="A0A0F9C471"/>
<keyword evidence="1" id="KW-1133">Transmembrane helix</keyword>
<keyword evidence="1" id="KW-0472">Membrane</keyword>
<protein>
    <submittedName>
        <fullName evidence="2">Uncharacterized protein</fullName>
    </submittedName>
</protein>
<reference evidence="2" key="1">
    <citation type="journal article" date="2015" name="Nature">
        <title>Complex archaea that bridge the gap between prokaryotes and eukaryotes.</title>
        <authorList>
            <person name="Spang A."/>
            <person name="Saw J.H."/>
            <person name="Jorgensen S.L."/>
            <person name="Zaremba-Niedzwiedzka K."/>
            <person name="Martijn J."/>
            <person name="Lind A.E."/>
            <person name="van Eijk R."/>
            <person name="Schleper C."/>
            <person name="Guy L."/>
            <person name="Ettema T.J."/>
        </authorList>
    </citation>
    <scope>NUCLEOTIDE SEQUENCE</scope>
</reference>
<keyword evidence="1" id="KW-0812">Transmembrane</keyword>
<feature type="transmembrane region" description="Helical" evidence="1">
    <location>
        <begin position="35"/>
        <end position="57"/>
    </location>
</feature>
<proteinExistence type="predicted"/>
<evidence type="ECO:0000313" key="2">
    <source>
        <dbReference type="EMBL" id="KKL21057.1"/>
    </source>
</evidence>
<accession>A0A0F9C471</accession>
<gene>
    <name evidence="2" type="ORF">LCGC14_2449260</name>
</gene>
<name>A0A0F9C471_9ZZZZ</name>
<comment type="caution">
    <text evidence="2">The sequence shown here is derived from an EMBL/GenBank/DDBJ whole genome shotgun (WGS) entry which is preliminary data.</text>
</comment>
<sequence length="92" mass="10685">MFDKIFNLYKIGEGLGLSRKEINKVFLFDNSKHSLLYKILLIIVISFLGFLIVLVGIEISTHIYPAGTLYSTVRVNDFKKKIKTKRIFKIFN</sequence>
<dbReference type="EMBL" id="LAZR01037870">
    <property type="protein sequence ID" value="KKL21057.1"/>
    <property type="molecule type" value="Genomic_DNA"/>
</dbReference>
<evidence type="ECO:0000256" key="1">
    <source>
        <dbReference type="SAM" id="Phobius"/>
    </source>
</evidence>